<organism evidence="2 3">
    <name type="scientific">Colletotrichum gloeosporioides</name>
    <name type="common">Anthracnose fungus</name>
    <name type="synonym">Glomerella cingulata</name>
    <dbReference type="NCBI Taxonomy" id="474922"/>
    <lineage>
        <taxon>Eukaryota</taxon>
        <taxon>Fungi</taxon>
        <taxon>Dikarya</taxon>
        <taxon>Ascomycota</taxon>
        <taxon>Pezizomycotina</taxon>
        <taxon>Sordariomycetes</taxon>
        <taxon>Hypocreomycetidae</taxon>
        <taxon>Glomerellales</taxon>
        <taxon>Glomerellaceae</taxon>
        <taxon>Colletotrichum</taxon>
        <taxon>Colletotrichum gloeosporioides species complex</taxon>
    </lineage>
</organism>
<evidence type="ECO:0000313" key="2">
    <source>
        <dbReference type="EMBL" id="KAF3807982.1"/>
    </source>
</evidence>
<dbReference type="Proteomes" id="UP000613401">
    <property type="component" value="Unassembled WGS sequence"/>
</dbReference>
<dbReference type="GeneID" id="69022468"/>
<evidence type="ECO:0000256" key="1">
    <source>
        <dbReference type="SAM" id="MobiDB-lite"/>
    </source>
</evidence>
<protein>
    <submittedName>
        <fullName evidence="2">Uncharacterized protein</fullName>
    </submittedName>
</protein>
<dbReference type="EMBL" id="WVTB01000025">
    <property type="protein sequence ID" value="KAF3807982.1"/>
    <property type="molecule type" value="Genomic_DNA"/>
</dbReference>
<reference evidence="2" key="2">
    <citation type="submission" date="2020-03" db="EMBL/GenBank/DDBJ databases">
        <authorList>
            <person name="Fu F.-F."/>
            <person name="Chen J."/>
        </authorList>
    </citation>
    <scope>NUCLEOTIDE SEQUENCE</scope>
    <source>
        <strain evidence="2">Lc1</strain>
    </source>
</reference>
<reference evidence="2" key="1">
    <citation type="journal article" date="2020" name="Phytopathology">
        <title>Genome sequence and comparative analysis of Colletotrichum gloeosporioides isolated from Liriodendron leaves.</title>
        <authorList>
            <person name="Fu F.F."/>
            <person name="Hao Z."/>
            <person name="Wang P."/>
            <person name="Lu Y."/>
            <person name="Xue L.J."/>
            <person name="Wei G."/>
            <person name="Tian Y."/>
            <person name="Baishi H."/>
            <person name="Xu H."/>
            <person name="Shi J."/>
            <person name="Cheng T."/>
            <person name="Wang G."/>
            <person name="Yi Y."/>
            <person name="Chen J."/>
        </authorList>
    </citation>
    <scope>NUCLEOTIDE SEQUENCE</scope>
    <source>
        <strain evidence="2">Lc1</strain>
    </source>
</reference>
<sequence length="196" mass="20882">MEFVGPSYPPPGISCGSAEFATSQDIRPRIIRPDPRPHTGRVGRCGSPATPTCARAQGSSRLQGDYGTKGRRLRNNQQNVNTLNTAITATGFLGCAWWADTVGSTFLHTVPVALSTGPGPQYALRARDKVYTRGAATGRTLELATLVSLGFVAYRQYQEHEPLRALLFAGASSTLIFTVPTNNALLTTTTGAVTIT</sequence>
<feature type="region of interest" description="Disordered" evidence="1">
    <location>
        <begin position="33"/>
        <end position="61"/>
    </location>
</feature>
<comment type="caution">
    <text evidence="2">The sequence shown here is derived from an EMBL/GenBank/DDBJ whole genome shotgun (WGS) entry which is preliminary data.</text>
</comment>
<accession>A0A8H4CQF4</accession>
<keyword evidence="3" id="KW-1185">Reference proteome</keyword>
<dbReference type="AlphaFoldDB" id="A0A8H4CQF4"/>
<evidence type="ECO:0000313" key="3">
    <source>
        <dbReference type="Proteomes" id="UP000613401"/>
    </source>
</evidence>
<name>A0A8H4CQF4_COLGL</name>
<proteinExistence type="predicted"/>
<dbReference type="RefSeq" id="XP_045267141.1">
    <property type="nucleotide sequence ID" value="XM_045415159.1"/>
</dbReference>
<gene>
    <name evidence="2" type="ORF">GCG54_00015364</name>
</gene>